<sequence>MSAYKYQYSLLPGLEKTGIYAPMLPVTFINNKFEFSTFALVDSGAVRGLISTVIADELELKWQNIPKSVGFTTSGQFIYHKIPKLTVRVEDYEFVISINVAEGINPFKCILGRNDIFQKAKITFEGYKKEFQIEFRNLN</sequence>
<dbReference type="AlphaFoldDB" id="A0A1F5YSU5"/>
<evidence type="ECO:0000313" key="2">
    <source>
        <dbReference type="Proteomes" id="UP000176665"/>
    </source>
</evidence>
<reference evidence="1 2" key="1">
    <citation type="journal article" date="2016" name="Nat. Commun.">
        <title>Thousands of microbial genomes shed light on interconnected biogeochemical processes in an aquifer system.</title>
        <authorList>
            <person name="Anantharaman K."/>
            <person name="Brown C.T."/>
            <person name="Hug L.A."/>
            <person name="Sharon I."/>
            <person name="Castelle C.J."/>
            <person name="Probst A.J."/>
            <person name="Thomas B.C."/>
            <person name="Singh A."/>
            <person name="Wilkins M.J."/>
            <person name="Karaoz U."/>
            <person name="Brodie E.L."/>
            <person name="Williams K.H."/>
            <person name="Hubbard S.S."/>
            <person name="Banfield J.F."/>
        </authorList>
    </citation>
    <scope>NUCLEOTIDE SEQUENCE [LARGE SCALE GENOMIC DNA]</scope>
</reference>
<dbReference type="STRING" id="1798371.A2W14_06975"/>
<evidence type="ECO:0000313" key="1">
    <source>
        <dbReference type="EMBL" id="OGG03239.1"/>
    </source>
</evidence>
<name>A0A1F5YSU5_9BACT</name>
<protein>
    <recommendedName>
        <fullName evidence="3">Peptidase A2 domain-containing protein</fullName>
    </recommendedName>
</protein>
<dbReference type="Proteomes" id="UP000176665">
    <property type="component" value="Unassembled WGS sequence"/>
</dbReference>
<comment type="caution">
    <text evidence="1">The sequence shown here is derived from an EMBL/GenBank/DDBJ whole genome shotgun (WGS) entry which is preliminary data.</text>
</comment>
<gene>
    <name evidence="1" type="ORF">A2W14_06975</name>
</gene>
<dbReference type="Gene3D" id="2.40.70.10">
    <property type="entry name" value="Acid Proteases"/>
    <property type="match status" value="1"/>
</dbReference>
<dbReference type="SUPFAM" id="SSF50630">
    <property type="entry name" value="Acid proteases"/>
    <property type="match status" value="1"/>
</dbReference>
<dbReference type="EMBL" id="MFJA01000035">
    <property type="protein sequence ID" value="OGG03239.1"/>
    <property type="molecule type" value="Genomic_DNA"/>
</dbReference>
<proteinExistence type="predicted"/>
<organism evidence="1 2">
    <name type="scientific">Candidatus Gottesmanbacteria bacterium RBG_16_37_8</name>
    <dbReference type="NCBI Taxonomy" id="1798371"/>
    <lineage>
        <taxon>Bacteria</taxon>
        <taxon>Candidatus Gottesmaniibacteriota</taxon>
    </lineage>
</organism>
<dbReference type="InterPro" id="IPR021109">
    <property type="entry name" value="Peptidase_aspartic_dom_sf"/>
</dbReference>
<accession>A0A1F5YSU5</accession>
<evidence type="ECO:0008006" key="3">
    <source>
        <dbReference type="Google" id="ProtNLM"/>
    </source>
</evidence>